<evidence type="ECO:0000313" key="3">
    <source>
        <dbReference type="Proteomes" id="UP000074914"/>
    </source>
</evidence>
<feature type="transmembrane region" description="Helical" evidence="1">
    <location>
        <begin position="52"/>
        <end position="73"/>
    </location>
</feature>
<reference evidence="2 3" key="1">
    <citation type="submission" date="2015-11" db="EMBL/GenBank/DDBJ databases">
        <title>Exploring the genomic traits of fungus-feeding bacterial genus Collimonas.</title>
        <authorList>
            <person name="Song C."/>
            <person name="Schmidt R."/>
            <person name="de Jager V."/>
            <person name="Krzyzanowska D."/>
            <person name="Jongedijk E."/>
            <person name="Cankar K."/>
            <person name="Beekwilder J."/>
            <person name="van Veen A."/>
            <person name="de Boer W."/>
            <person name="van Veen J.A."/>
            <person name="Garbeva P."/>
        </authorList>
    </citation>
    <scope>NUCLEOTIDE SEQUENCE [LARGE SCALE GENOMIC DNA]</scope>
    <source>
        <strain evidence="2 3">Ter291</strain>
    </source>
</reference>
<keyword evidence="1" id="KW-1133">Transmembrane helix</keyword>
<keyword evidence="1" id="KW-0812">Transmembrane</keyword>
<dbReference type="InterPro" id="IPR047798">
    <property type="entry name" value="BPSS1780-like"/>
</dbReference>
<protein>
    <submittedName>
        <fullName evidence="2">Membrane protein</fullName>
    </submittedName>
</protein>
<dbReference type="EMBL" id="CP013236">
    <property type="protein sequence ID" value="AMP13039.1"/>
    <property type="molecule type" value="Genomic_DNA"/>
</dbReference>
<feature type="transmembrane region" description="Helical" evidence="1">
    <location>
        <begin position="188"/>
        <end position="216"/>
    </location>
</feature>
<keyword evidence="1" id="KW-0472">Membrane</keyword>
<proteinExistence type="predicted"/>
<evidence type="ECO:0000313" key="2">
    <source>
        <dbReference type="EMBL" id="AMP13039.1"/>
    </source>
</evidence>
<feature type="transmembrane region" description="Helical" evidence="1">
    <location>
        <begin position="27"/>
        <end position="46"/>
    </location>
</feature>
<dbReference type="NCBIfam" id="NF041043">
    <property type="entry name" value="BPSS1780_fam"/>
    <property type="match status" value="1"/>
</dbReference>
<feature type="transmembrane region" description="Helical" evidence="1">
    <location>
        <begin position="143"/>
        <end position="167"/>
    </location>
</feature>
<feature type="transmembrane region" description="Helical" evidence="1">
    <location>
        <begin position="94"/>
        <end position="123"/>
    </location>
</feature>
<accession>A0ABM5Z1V6</accession>
<name>A0ABM5Z1V6_9BURK</name>
<organism evidence="2 3">
    <name type="scientific">Collimonas pratensis</name>
    <dbReference type="NCBI Taxonomy" id="279113"/>
    <lineage>
        <taxon>Bacteria</taxon>
        <taxon>Pseudomonadati</taxon>
        <taxon>Pseudomonadota</taxon>
        <taxon>Betaproteobacteria</taxon>
        <taxon>Burkholderiales</taxon>
        <taxon>Oxalobacteraceae</taxon>
        <taxon>Collimonas</taxon>
    </lineage>
</organism>
<dbReference type="RefSeq" id="WP_062112036.1">
    <property type="nucleotide sequence ID" value="NZ_CP013236.1"/>
</dbReference>
<evidence type="ECO:0000256" key="1">
    <source>
        <dbReference type="SAM" id="Phobius"/>
    </source>
</evidence>
<feature type="transmembrane region" description="Helical" evidence="1">
    <location>
        <begin position="222"/>
        <end position="242"/>
    </location>
</feature>
<gene>
    <name evidence="2" type="ORF">CPter291_0760</name>
</gene>
<sequence>MEKLPAKTGWIWIKEGFALFRKQPAEISTLFLAYMFLMLGLNLLQIPILGQILPVILVPVFAMAFMQACLNIEQGKRVYPNLLLTGFRSPALKNLLLLGVLYVIAAIVAIAASSLVDGGLFWLTVTGQSTLDPKEIQDSNISLAMMFAAVVYIPAAMAFWYAAPLIMWQKMGVLKAIFYSFFAVSRELKAFAVYGLAWAAIGVVLPAIVSVLIAAIVGNQSVTIMILLPLSIALTVVMYCSFYPTYTHIFGRPEQDPPLPEPAAPKE</sequence>
<dbReference type="Proteomes" id="UP000074914">
    <property type="component" value="Chromosome"/>
</dbReference>
<keyword evidence="3" id="KW-1185">Reference proteome</keyword>